<organism evidence="2 3">
    <name type="scientific">Septoria linicola</name>
    <dbReference type="NCBI Taxonomy" id="215465"/>
    <lineage>
        <taxon>Eukaryota</taxon>
        <taxon>Fungi</taxon>
        <taxon>Dikarya</taxon>
        <taxon>Ascomycota</taxon>
        <taxon>Pezizomycotina</taxon>
        <taxon>Dothideomycetes</taxon>
        <taxon>Dothideomycetidae</taxon>
        <taxon>Mycosphaerellales</taxon>
        <taxon>Mycosphaerellaceae</taxon>
        <taxon>Septoria</taxon>
    </lineage>
</organism>
<reference evidence="2" key="1">
    <citation type="submission" date="2022-06" db="EMBL/GenBank/DDBJ databases">
        <title>Complete genome sequences of two strains of the flax pathogen Septoria linicola.</title>
        <authorList>
            <person name="Lapalu N."/>
            <person name="Simon A."/>
            <person name="Demenou B."/>
            <person name="Paumier D."/>
            <person name="Guillot M.-P."/>
            <person name="Gout L."/>
            <person name="Valade R."/>
        </authorList>
    </citation>
    <scope>NUCLEOTIDE SEQUENCE</scope>
    <source>
        <strain evidence="2">SE15195</strain>
    </source>
</reference>
<sequence>MDSDGLTYLVPPPDTDLFRKICDQEMALSREQSLMLNHWLQLQWDSGQLDEDEDEDEDMYTESESERNDDDDVGERRKLVTMWPEVFLGIIALVCPNLSSLEIRGTLKGLLIELGYVMRNQENGSERAASLNGIGKVESVSFGGPTAQGWHVEDVMPVFYWPSMKQMKLNYLTSAVEMSEPLGSYPQSSLRSLEINNALTVEHEELEALLEPCHQLRTFILVWHHRSDAYRYADWRQLAVCLIERNSLLEELYLNVLLEPDIRSAHVHDWTDLPLNRPTEDIQINNRGLGSLEELKYLRKLSAPYAALFGIFDDPEECDHHWTLAEVLPGQLEELETFCESQDFNEDDEALLNAPGTSRLRDIVIWNCARNKWIFRNHGEGQYV</sequence>
<accession>A0A9Q9EFH2</accession>
<evidence type="ECO:0000313" key="3">
    <source>
        <dbReference type="Proteomes" id="UP001056384"/>
    </source>
</evidence>
<protein>
    <submittedName>
        <fullName evidence="2">Uncharacterized protein</fullName>
    </submittedName>
</protein>
<dbReference type="Proteomes" id="UP001056384">
    <property type="component" value="Chromosome 1"/>
</dbReference>
<evidence type="ECO:0000256" key="1">
    <source>
        <dbReference type="SAM" id="MobiDB-lite"/>
    </source>
</evidence>
<keyword evidence="3" id="KW-1185">Reference proteome</keyword>
<dbReference type="AlphaFoldDB" id="A0A9Q9EFH2"/>
<proteinExistence type="predicted"/>
<gene>
    <name evidence="2" type="ORF">Slin15195_G005420</name>
</gene>
<feature type="region of interest" description="Disordered" evidence="1">
    <location>
        <begin position="50"/>
        <end position="73"/>
    </location>
</feature>
<evidence type="ECO:0000313" key="2">
    <source>
        <dbReference type="EMBL" id="USW47223.1"/>
    </source>
</evidence>
<dbReference type="EMBL" id="CP099418">
    <property type="protein sequence ID" value="USW47223.1"/>
    <property type="molecule type" value="Genomic_DNA"/>
</dbReference>
<name>A0A9Q9EFH2_9PEZI</name>